<dbReference type="EMBL" id="JAYMYQ010000001">
    <property type="protein sequence ID" value="KAK7361250.1"/>
    <property type="molecule type" value="Genomic_DNA"/>
</dbReference>
<organism evidence="2 3">
    <name type="scientific">Canavalia gladiata</name>
    <name type="common">Sword bean</name>
    <name type="synonym">Dolichos gladiatus</name>
    <dbReference type="NCBI Taxonomy" id="3824"/>
    <lineage>
        <taxon>Eukaryota</taxon>
        <taxon>Viridiplantae</taxon>
        <taxon>Streptophyta</taxon>
        <taxon>Embryophyta</taxon>
        <taxon>Tracheophyta</taxon>
        <taxon>Spermatophyta</taxon>
        <taxon>Magnoliopsida</taxon>
        <taxon>eudicotyledons</taxon>
        <taxon>Gunneridae</taxon>
        <taxon>Pentapetalae</taxon>
        <taxon>rosids</taxon>
        <taxon>fabids</taxon>
        <taxon>Fabales</taxon>
        <taxon>Fabaceae</taxon>
        <taxon>Papilionoideae</taxon>
        <taxon>50 kb inversion clade</taxon>
        <taxon>NPAAA clade</taxon>
        <taxon>indigoferoid/millettioid clade</taxon>
        <taxon>Phaseoleae</taxon>
        <taxon>Canavalia</taxon>
    </lineage>
</organism>
<evidence type="ECO:0000313" key="2">
    <source>
        <dbReference type="EMBL" id="KAK7361250.1"/>
    </source>
</evidence>
<protein>
    <submittedName>
        <fullName evidence="2">Uncharacterized protein</fullName>
    </submittedName>
</protein>
<dbReference type="Proteomes" id="UP001367508">
    <property type="component" value="Unassembled WGS sequence"/>
</dbReference>
<evidence type="ECO:0000313" key="3">
    <source>
        <dbReference type="Proteomes" id="UP001367508"/>
    </source>
</evidence>
<feature type="region of interest" description="Disordered" evidence="1">
    <location>
        <begin position="1"/>
        <end position="23"/>
    </location>
</feature>
<proteinExistence type="predicted"/>
<keyword evidence="3" id="KW-1185">Reference proteome</keyword>
<name>A0AAN9R3R0_CANGL</name>
<sequence length="141" mass="16040">MKNLLHDSYNPPKLEQEHPQEISKSVPISQRVITIDSSSIDLDSHHLLRFLLSEKIPLMSLCHRRIGNRATHWMGCYANQLIGHYSYANFTYGIHGSWLNLITLGARISCCSLLACMVHNLAARLGLTQWLGLTAKLFLWL</sequence>
<gene>
    <name evidence="2" type="ORF">VNO77_03298</name>
</gene>
<comment type="caution">
    <text evidence="2">The sequence shown here is derived from an EMBL/GenBank/DDBJ whole genome shotgun (WGS) entry which is preliminary data.</text>
</comment>
<dbReference type="AlphaFoldDB" id="A0AAN9R3R0"/>
<evidence type="ECO:0000256" key="1">
    <source>
        <dbReference type="SAM" id="MobiDB-lite"/>
    </source>
</evidence>
<reference evidence="2 3" key="1">
    <citation type="submission" date="2024-01" db="EMBL/GenBank/DDBJ databases">
        <title>The genomes of 5 underutilized Papilionoideae crops provide insights into root nodulation and disease resistanc.</title>
        <authorList>
            <person name="Jiang F."/>
        </authorList>
    </citation>
    <scope>NUCLEOTIDE SEQUENCE [LARGE SCALE GENOMIC DNA]</scope>
    <source>
        <strain evidence="2">LVBAO_FW01</strain>
        <tissue evidence="2">Leaves</tissue>
    </source>
</reference>
<accession>A0AAN9R3R0</accession>